<feature type="DNA-binding region" description="OmpR/PhoB-type" evidence="7">
    <location>
        <begin position="129"/>
        <end position="228"/>
    </location>
</feature>
<dbReference type="GO" id="GO:0032993">
    <property type="term" value="C:protein-DNA complex"/>
    <property type="evidence" value="ECO:0007669"/>
    <property type="project" value="TreeGrafter"/>
</dbReference>
<dbReference type="GO" id="GO:0005829">
    <property type="term" value="C:cytosol"/>
    <property type="evidence" value="ECO:0007669"/>
    <property type="project" value="TreeGrafter"/>
</dbReference>
<dbReference type="GO" id="GO:0000156">
    <property type="term" value="F:phosphorelay response regulator activity"/>
    <property type="evidence" value="ECO:0007669"/>
    <property type="project" value="TreeGrafter"/>
</dbReference>
<dbReference type="RefSeq" id="WP_016482951.1">
    <property type="nucleotide sequence ID" value="NC_021487.1"/>
</dbReference>
<dbReference type="InterPro" id="IPR011006">
    <property type="entry name" value="CheY-like_superfamily"/>
</dbReference>
<dbReference type="InterPro" id="IPR001867">
    <property type="entry name" value="OmpR/PhoB-type_DNA-bd"/>
</dbReference>
<sequence>MSEAARILVVDDEQPIAEAIAYNLKKEGFSVQTAADAETCLELVRTTPPSLVILDIMLPSISGFDVCRLLRRQGDIPIIMLTARTGEHDRVKGLELGADDYVTKPFNMRELIARVRSVLRRTAPSHDKDETIKIGNLFIDVGRHEARLGERPLNLAPKEFDLLRFLATHPGRVFTRQMLLDRVWGTEAFVDERTVDVHIRWLREKIEEDPSNPRRLITVRGVGYKFAE</sequence>
<dbReference type="SMART" id="SM00448">
    <property type="entry name" value="REC"/>
    <property type="match status" value="1"/>
</dbReference>
<dbReference type="OrthoDB" id="9790442at2"/>
<evidence type="ECO:0000256" key="4">
    <source>
        <dbReference type="ARBA" id="ARBA00023125"/>
    </source>
</evidence>
<dbReference type="PANTHER" id="PTHR48111">
    <property type="entry name" value="REGULATOR OF RPOS"/>
    <property type="match status" value="1"/>
</dbReference>
<dbReference type="PROSITE" id="PS51755">
    <property type="entry name" value="OMPR_PHOB"/>
    <property type="match status" value="1"/>
</dbReference>
<feature type="modified residue" description="4-aspartylphosphate" evidence="6">
    <location>
        <position position="55"/>
    </location>
</feature>
<dbReference type="InterPro" id="IPR039420">
    <property type="entry name" value="WalR-like"/>
</dbReference>
<evidence type="ECO:0000256" key="6">
    <source>
        <dbReference type="PROSITE-ProRule" id="PRU00169"/>
    </source>
</evidence>
<keyword evidence="5" id="KW-0804">Transcription</keyword>
<dbReference type="InterPro" id="IPR036388">
    <property type="entry name" value="WH-like_DNA-bd_sf"/>
</dbReference>
<feature type="domain" description="Response regulatory" evidence="8">
    <location>
        <begin position="6"/>
        <end position="119"/>
    </location>
</feature>
<keyword evidence="2" id="KW-0902">Two-component regulatory system</keyword>
<keyword evidence="11" id="KW-1185">Reference proteome</keyword>
<dbReference type="Pfam" id="PF00486">
    <property type="entry name" value="Trans_reg_C"/>
    <property type="match status" value="1"/>
</dbReference>
<dbReference type="AlphaFoldDB" id="S0EYI7"/>
<dbReference type="KEGG" id="ccz:CCALI_01602"/>
<dbReference type="Pfam" id="PF00072">
    <property type="entry name" value="Response_reg"/>
    <property type="match status" value="1"/>
</dbReference>
<feature type="domain" description="OmpR/PhoB-type" evidence="9">
    <location>
        <begin position="129"/>
        <end position="228"/>
    </location>
</feature>
<reference evidence="11" key="1">
    <citation type="submission" date="2013-03" db="EMBL/GenBank/DDBJ databases">
        <title>Genome sequence of Chthonomonas calidirosea, the first sequenced genome from the Armatimonadetes phylum (formally candidate division OP10).</title>
        <authorList>
            <person name="Lee K.C.Y."/>
            <person name="Morgan X.C."/>
            <person name="Dunfield P.F."/>
            <person name="Tamas I."/>
            <person name="Houghton K.M."/>
            <person name="Vyssotski M."/>
            <person name="Ryan J.L.J."/>
            <person name="Lagutin K."/>
            <person name="McDonald I.R."/>
            <person name="Stott M.B."/>
        </authorList>
    </citation>
    <scope>NUCLEOTIDE SEQUENCE [LARGE SCALE GENOMIC DNA]</scope>
    <source>
        <strain evidence="11">DSM 23976 / ICMP 18418 / T49</strain>
    </source>
</reference>
<dbReference type="eggNOG" id="COG0745">
    <property type="taxonomic scope" value="Bacteria"/>
</dbReference>
<name>S0EYI7_CHTCT</name>
<dbReference type="SUPFAM" id="SSF52172">
    <property type="entry name" value="CheY-like"/>
    <property type="match status" value="1"/>
</dbReference>
<dbReference type="InterPro" id="IPR001789">
    <property type="entry name" value="Sig_transdc_resp-reg_receiver"/>
</dbReference>
<dbReference type="FunFam" id="3.40.50.2300:FF:000001">
    <property type="entry name" value="DNA-binding response regulator PhoB"/>
    <property type="match status" value="1"/>
</dbReference>
<dbReference type="STRING" id="454171.CP488_02493"/>
<dbReference type="FunCoup" id="S0EYI7">
    <property type="interactions" value="359"/>
</dbReference>
<keyword evidence="4 7" id="KW-0238">DNA-binding</keyword>
<dbReference type="PATRIC" id="fig|1303518.3.peg.1645"/>
<dbReference type="HOGENOM" id="CLU_000445_30_4_0"/>
<evidence type="ECO:0000313" key="11">
    <source>
        <dbReference type="Proteomes" id="UP000014227"/>
    </source>
</evidence>
<evidence type="ECO:0000259" key="9">
    <source>
        <dbReference type="PROSITE" id="PS51755"/>
    </source>
</evidence>
<keyword evidence="3" id="KW-0805">Transcription regulation</keyword>
<keyword evidence="1 6" id="KW-0597">Phosphoprotein</keyword>
<protein>
    <submittedName>
        <fullName evidence="10">Response regulators consisting of a CheY-like receiver domain and a winged-helix DNA-binding domain</fullName>
    </submittedName>
</protein>
<gene>
    <name evidence="10" type="ORF">CCALI_01602</name>
</gene>
<dbReference type="EMBL" id="HF951689">
    <property type="protein sequence ID" value="CCW35418.1"/>
    <property type="molecule type" value="Genomic_DNA"/>
</dbReference>
<evidence type="ECO:0000256" key="1">
    <source>
        <dbReference type="ARBA" id="ARBA00022553"/>
    </source>
</evidence>
<evidence type="ECO:0000256" key="7">
    <source>
        <dbReference type="PROSITE-ProRule" id="PRU01091"/>
    </source>
</evidence>
<dbReference type="InParanoid" id="S0EYI7"/>
<dbReference type="SMART" id="SM00862">
    <property type="entry name" value="Trans_reg_C"/>
    <property type="match status" value="1"/>
</dbReference>
<evidence type="ECO:0000313" key="10">
    <source>
        <dbReference type="EMBL" id="CCW35418.1"/>
    </source>
</evidence>
<dbReference type="PANTHER" id="PTHR48111:SF40">
    <property type="entry name" value="PHOSPHATE REGULON TRANSCRIPTIONAL REGULATORY PROTEIN PHOB"/>
    <property type="match status" value="1"/>
</dbReference>
<evidence type="ECO:0000256" key="2">
    <source>
        <dbReference type="ARBA" id="ARBA00023012"/>
    </source>
</evidence>
<dbReference type="Proteomes" id="UP000014227">
    <property type="component" value="Chromosome I"/>
</dbReference>
<dbReference type="FunFam" id="1.10.10.10:FF:000018">
    <property type="entry name" value="DNA-binding response regulator ResD"/>
    <property type="match status" value="1"/>
</dbReference>
<dbReference type="GO" id="GO:0006355">
    <property type="term" value="P:regulation of DNA-templated transcription"/>
    <property type="evidence" value="ECO:0007669"/>
    <property type="project" value="InterPro"/>
</dbReference>
<dbReference type="SUPFAM" id="SSF46894">
    <property type="entry name" value="C-terminal effector domain of the bipartite response regulators"/>
    <property type="match status" value="1"/>
</dbReference>
<proteinExistence type="predicted"/>
<evidence type="ECO:0000256" key="5">
    <source>
        <dbReference type="ARBA" id="ARBA00023163"/>
    </source>
</evidence>
<accession>S0EYI7</accession>
<organism evidence="10 11">
    <name type="scientific">Chthonomonas calidirosea (strain DSM 23976 / ICMP 18418 / T49)</name>
    <dbReference type="NCBI Taxonomy" id="1303518"/>
    <lineage>
        <taxon>Bacteria</taxon>
        <taxon>Bacillati</taxon>
        <taxon>Armatimonadota</taxon>
        <taxon>Chthonomonadia</taxon>
        <taxon>Chthonomonadales</taxon>
        <taxon>Chthonomonadaceae</taxon>
        <taxon>Chthonomonas</taxon>
    </lineage>
</organism>
<dbReference type="Gene3D" id="1.10.10.10">
    <property type="entry name" value="Winged helix-like DNA-binding domain superfamily/Winged helix DNA-binding domain"/>
    <property type="match status" value="1"/>
</dbReference>
<dbReference type="CDD" id="cd00383">
    <property type="entry name" value="trans_reg_C"/>
    <property type="match status" value="1"/>
</dbReference>
<dbReference type="GO" id="GO:0000976">
    <property type="term" value="F:transcription cis-regulatory region binding"/>
    <property type="evidence" value="ECO:0007669"/>
    <property type="project" value="TreeGrafter"/>
</dbReference>
<dbReference type="Gene3D" id="3.40.50.2300">
    <property type="match status" value="1"/>
</dbReference>
<dbReference type="Gene3D" id="6.10.250.690">
    <property type="match status" value="1"/>
</dbReference>
<dbReference type="PROSITE" id="PS50110">
    <property type="entry name" value="RESPONSE_REGULATORY"/>
    <property type="match status" value="1"/>
</dbReference>
<dbReference type="InterPro" id="IPR016032">
    <property type="entry name" value="Sig_transdc_resp-reg_C-effctor"/>
</dbReference>
<evidence type="ECO:0000256" key="3">
    <source>
        <dbReference type="ARBA" id="ARBA00023015"/>
    </source>
</evidence>
<evidence type="ECO:0000259" key="8">
    <source>
        <dbReference type="PROSITE" id="PS50110"/>
    </source>
</evidence>